<name>A0ABU4AMQ5_9HYPH</name>
<evidence type="ECO:0000256" key="1">
    <source>
        <dbReference type="SAM" id="SignalP"/>
    </source>
</evidence>
<accession>A0ABU4AMQ5</accession>
<dbReference type="Pfam" id="PF13449">
    <property type="entry name" value="Phytase-like"/>
    <property type="match status" value="1"/>
</dbReference>
<protein>
    <submittedName>
        <fullName evidence="3">Esterase-like activity of phytase family protein</fullName>
    </submittedName>
</protein>
<feature type="signal peptide" evidence="1">
    <location>
        <begin position="1"/>
        <end position="20"/>
    </location>
</feature>
<evidence type="ECO:0000259" key="2">
    <source>
        <dbReference type="Pfam" id="PF13449"/>
    </source>
</evidence>
<evidence type="ECO:0000313" key="3">
    <source>
        <dbReference type="EMBL" id="MDV6227509.1"/>
    </source>
</evidence>
<keyword evidence="4" id="KW-1185">Reference proteome</keyword>
<comment type="caution">
    <text evidence="3">The sequence shown here is derived from an EMBL/GenBank/DDBJ whole genome shotgun (WGS) entry which is preliminary data.</text>
</comment>
<reference evidence="3 4" key="1">
    <citation type="submission" date="2023-10" db="EMBL/GenBank/DDBJ databases">
        <authorList>
            <person name="Venkata Ramana C."/>
            <person name="Sasikala C."/>
            <person name="Dhurka M."/>
        </authorList>
    </citation>
    <scope>NUCLEOTIDE SEQUENCE [LARGE SCALE GENOMIC DNA]</scope>
    <source>
        <strain evidence="3 4">KCTC 32151</strain>
    </source>
</reference>
<dbReference type="InterPro" id="IPR027372">
    <property type="entry name" value="Phytase-like_dom"/>
</dbReference>
<gene>
    <name evidence="3" type="ORF">R2G56_14510</name>
</gene>
<evidence type="ECO:0000313" key="4">
    <source>
        <dbReference type="Proteomes" id="UP001185659"/>
    </source>
</evidence>
<keyword evidence="1" id="KW-0732">Signal</keyword>
<dbReference type="EMBL" id="JAWLIP010000006">
    <property type="protein sequence ID" value="MDV6227509.1"/>
    <property type="molecule type" value="Genomic_DNA"/>
</dbReference>
<proteinExistence type="predicted"/>
<dbReference type="SUPFAM" id="SSF50956">
    <property type="entry name" value="Thermostable phytase (3-phytase)"/>
    <property type="match status" value="1"/>
</dbReference>
<sequence length="307" mass="32738">MRTILLTPLLALATTLAVNAEPMSARVLDHRVMPEIDVNGETMAELSGLAYDPQTQTVYAVSDRATLFSLAFSTDGETITTLEPQAAAALTDADGNALAEQGFGPEALMLRPDETGALSFAILSESGPRAALFKGDGGWLAEIELPSAVRDSSRQAGKNRGLESIAHHPELGLVTLPEEPFEPAPRTAHTLYAEGGETLSWSSEDIGASRVKAMTALPDGRLLVLERIKEDKALVPYLRLVDPAACAADTLCKTQAVRLDVPGIDDADFEGIVAVSPSLFLLVSDDRIKKEQRSVFALVDVTFPAMP</sequence>
<dbReference type="RefSeq" id="WP_317561761.1">
    <property type="nucleotide sequence ID" value="NZ_JAWLIP010000006.1"/>
</dbReference>
<feature type="chain" id="PRO_5046354132" evidence="1">
    <location>
        <begin position="21"/>
        <end position="307"/>
    </location>
</feature>
<organism evidence="3 4">
    <name type="scientific">Nitratireductor aquimarinus</name>
    <dbReference type="NCBI Taxonomy" id="889300"/>
    <lineage>
        <taxon>Bacteria</taxon>
        <taxon>Pseudomonadati</taxon>
        <taxon>Pseudomonadota</taxon>
        <taxon>Alphaproteobacteria</taxon>
        <taxon>Hyphomicrobiales</taxon>
        <taxon>Phyllobacteriaceae</taxon>
        <taxon>Nitratireductor</taxon>
    </lineage>
</organism>
<dbReference type="Proteomes" id="UP001185659">
    <property type="component" value="Unassembled WGS sequence"/>
</dbReference>
<feature type="domain" description="Phytase-like" evidence="2">
    <location>
        <begin position="43"/>
        <end position="286"/>
    </location>
</feature>